<dbReference type="Pfam" id="PF00686">
    <property type="entry name" value="CBM_20"/>
    <property type="match status" value="1"/>
</dbReference>
<dbReference type="InterPro" id="IPR002044">
    <property type="entry name" value="CBM20"/>
</dbReference>
<sequence>MIQVELDSLELQADQEQPIERKTVNVKFQLHCTCNFGEQFLVVGNDPLFGSWNPKNAIPMTWSEGHVWTLEMGVPIGKFQFKYILKKREGDIVWQPGPDRIIHTWEAMNKIIVHEDWNNAQLQKVTEDGDESIISEKLNSSESNLE</sequence>
<dbReference type="Gramene" id="C.cajan_37397.t">
    <property type="protein sequence ID" value="C.cajan_37397.t"/>
    <property type="gene ID" value="C.cajan_37397"/>
</dbReference>
<dbReference type="InterPro" id="IPR013783">
    <property type="entry name" value="Ig-like_fold"/>
</dbReference>
<dbReference type="SUPFAM" id="SSF49452">
    <property type="entry name" value="Starch-binding domain-like"/>
    <property type="match status" value="1"/>
</dbReference>
<evidence type="ECO:0000313" key="2">
    <source>
        <dbReference type="EMBL" id="KYP39845.1"/>
    </source>
</evidence>
<gene>
    <name evidence="2" type="ORF">KK1_038837</name>
</gene>
<dbReference type="PANTHER" id="PTHR15048:SF0">
    <property type="entry name" value="STARCH-BINDING DOMAIN-CONTAINING PROTEIN 1"/>
    <property type="match status" value="1"/>
</dbReference>
<dbReference type="GO" id="GO:2001070">
    <property type="term" value="F:starch binding"/>
    <property type="evidence" value="ECO:0007669"/>
    <property type="project" value="InterPro"/>
</dbReference>
<dbReference type="SMART" id="SM01065">
    <property type="entry name" value="CBM_2"/>
    <property type="match status" value="1"/>
</dbReference>
<dbReference type="CDD" id="cd05467">
    <property type="entry name" value="CBM20"/>
    <property type="match status" value="1"/>
</dbReference>
<evidence type="ECO:0000259" key="1">
    <source>
        <dbReference type="PROSITE" id="PS51166"/>
    </source>
</evidence>
<dbReference type="OMA" id="YVISENY"/>
<feature type="domain" description="CBM20" evidence="1">
    <location>
        <begin position="18"/>
        <end position="119"/>
    </location>
</feature>
<dbReference type="GO" id="GO:0016020">
    <property type="term" value="C:membrane"/>
    <property type="evidence" value="ECO:0007669"/>
    <property type="project" value="TreeGrafter"/>
</dbReference>
<evidence type="ECO:0000313" key="3">
    <source>
        <dbReference type="Proteomes" id="UP000075243"/>
    </source>
</evidence>
<proteinExistence type="predicted"/>
<dbReference type="STRING" id="3821.A0A151RBS2"/>
<accession>A0A151RBS2</accession>
<name>A0A151RBS2_CAJCA</name>
<organism evidence="2 3">
    <name type="scientific">Cajanus cajan</name>
    <name type="common">Pigeon pea</name>
    <name type="synonym">Cajanus indicus</name>
    <dbReference type="NCBI Taxonomy" id="3821"/>
    <lineage>
        <taxon>Eukaryota</taxon>
        <taxon>Viridiplantae</taxon>
        <taxon>Streptophyta</taxon>
        <taxon>Embryophyta</taxon>
        <taxon>Tracheophyta</taxon>
        <taxon>Spermatophyta</taxon>
        <taxon>Magnoliopsida</taxon>
        <taxon>eudicotyledons</taxon>
        <taxon>Gunneridae</taxon>
        <taxon>Pentapetalae</taxon>
        <taxon>rosids</taxon>
        <taxon>fabids</taxon>
        <taxon>Fabales</taxon>
        <taxon>Fabaceae</taxon>
        <taxon>Papilionoideae</taxon>
        <taxon>50 kb inversion clade</taxon>
        <taxon>NPAAA clade</taxon>
        <taxon>indigoferoid/millettioid clade</taxon>
        <taxon>Phaseoleae</taxon>
        <taxon>Cajanus</taxon>
    </lineage>
</organism>
<dbReference type="EMBL" id="KQ483877">
    <property type="protein sequence ID" value="KYP39845.1"/>
    <property type="molecule type" value="Genomic_DNA"/>
</dbReference>
<dbReference type="PANTHER" id="PTHR15048">
    <property type="entry name" value="STARCH-BINDING DOMAIN-CONTAINING PROTEIN 1"/>
    <property type="match status" value="1"/>
</dbReference>
<keyword evidence="3" id="KW-1185">Reference proteome</keyword>
<dbReference type="InterPro" id="IPR013784">
    <property type="entry name" value="Carb-bd-like_fold"/>
</dbReference>
<dbReference type="Proteomes" id="UP000075243">
    <property type="component" value="Unassembled WGS sequence"/>
</dbReference>
<protein>
    <submittedName>
        <fullName evidence="2">Alpha-amylase</fullName>
    </submittedName>
</protein>
<dbReference type="Gene3D" id="2.60.40.10">
    <property type="entry name" value="Immunoglobulins"/>
    <property type="match status" value="1"/>
</dbReference>
<dbReference type="PROSITE" id="PS51166">
    <property type="entry name" value="CBM20"/>
    <property type="match status" value="1"/>
</dbReference>
<reference evidence="2" key="1">
    <citation type="journal article" date="2012" name="Nat. Biotechnol.">
        <title>Draft genome sequence of pigeonpea (Cajanus cajan), an orphan legume crop of resource-poor farmers.</title>
        <authorList>
            <person name="Varshney R.K."/>
            <person name="Chen W."/>
            <person name="Li Y."/>
            <person name="Bharti A.K."/>
            <person name="Saxena R.K."/>
            <person name="Schlueter J.A."/>
            <person name="Donoghue M.T."/>
            <person name="Azam S."/>
            <person name="Fan G."/>
            <person name="Whaley A.M."/>
            <person name="Farmer A.D."/>
            <person name="Sheridan J."/>
            <person name="Iwata A."/>
            <person name="Tuteja R."/>
            <person name="Penmetsa R.V."/>
            <person name="Wu W."/>
            <person name="Upadhyaya H.D."/>
            <person name="Yang S.P."/>
            <person name="Shah T."/>
            <person name="Saxena K.B."/>
            <person name="Michael T."/>
            <person name="McCombie W.R."/>
            <person name="Yang B."/>
            <person name="Zhang G."/>
            <person name="Yang H."/>
            <person name="Wang J."/>
            <person name="Spillane C."/>
            <person name="Cook D.R."/>
            <person name="May G.D."/>
            <person name="Xu X."/>
            <person name="Jackson S.A."/>
        </authorList>
    </citation>
    <scope>NUCLEOTIDE SEQUENCE [LARGE SCALE GENOMIC DNA]</scope>
</reference>
<dbReference type="AlphaFoldDB" id="A0A151RBS2"/>